<evidence type="ECO:0000313" key="3">
    <source>
        <dbReference type="Proteomes" id="UP000294930"/>
    </source>
</evidence>
<sequence>MCKFFSFCLFVTLSGLYSYAQDAKPDAYQDSLQTIIDSNVSKTLKKDALFLLGEHLVQRDPDRAENIANKLQEA</sequence>
<proteinExistence type="predicted"/>
<dbReference type="RefSeq" id="WP_134200674.1">
    <property type="nucleotide sequence ID" value="NZ_SOQZ01000005.1"/>
</dbReference>
<evidence type="ECO:0008006" key="4">
    <source>
        <dbReference type="Google" id="ProtNLM"/>
    </source>
</evidence>
<organism evidence="2 3">
    <name type="scientific">Meridianimaribacter flavus</name>
    <dbReference type="NCBI Taxonomy" id="571115"/>
    <lineage>
        <taxon>Bacteria</taxon>
        <taxon>Pseudomonadati</taxon>
        <taxon>Bacteroidota</taxon>
        <taxon>Flavobacteriia</taxon>
        <taxon>Flavobacteriales</taxon>
        <taxon>Flavobacteriaceae</taxon>
        <taxon>Meridianimaribacter</taxon>
    </lineage>
</organism>
<comment type="caution">
    <text evidence="2">The sequence shown here is derived from an EMBL/GenBank/DDBJ whole genome shotgun (WGS) entry which is preliminary data.</text>
</comment>
<keyword evidence="3" id="KW-1185">Reference proteome</keyword>
<accession>A0ABY2G2X8</accession>
<evidence type="ECO:0000256" key="1">
    <source>
        <dbReference type="SAM" id="SignalP"/>
    </source>
</evidence>
<protein>
    <recommendedName>
        <fullName evidence="4">HEAT repeat domain-containing protein</fullName>
    </recommendedName>
</protein>
<name>A0ABY2G2X8_9FLAO</name>
<dbReference type="Proteomes" id="UP000294930">
    <property type="component" value="Unassembled WGS sequence"/>
</dbReference>
<feature type="signal peptide" evidence="1">
    <location>
        <begin position="1"/>
        <end position="20"/>
    </location>
</feature>
<gene>
    <name evidence="2" type="ORF">A8975_2372</name>
</gene>
<dbReference type="EMBL" id="SOQZ01000005">
    <property type="protein sequence ID" value="TDY10644.1"/>
    <property type="molecule type" value="Genomic_DNA"/>
</dbReference>
<reference evidence="2 3" key="1">
    <citation type="submission" date="2019-03" db="EMBL/GenBank/DDBJ databases">
        <title>Genomic Encyclopedia of Type Strains, Phase III (KMG-III): the genomes of soil and plant-associated and newly described type strains.</title>
        <authorList>
            <person name="Whitman W."/>
        </authorList>
    </citation>
    <scope>NUCLEOTIDE SEQUENCE [LARGE SCALE GENOMIC DNA]</scope>
    <source>
        <strain evidence="2 3">CGMCC 1.10957</strain>
    </source>
</reference>
<evidence type="ECO:0000313" key="2">
    <source>
        <dbReference type="EMBL" id="TDY10644.1"/>
    </source>
</evidence>
<feature type="chain" id="PRO_5045896011" description="HEAT repeat domain-containing protein" evidence="1">
    <location>
        <begin position="21"/>
        <end position="74"/>
    </location>
</feature>
<keyword evidence="1" id="KW-0732">Signal</keyword>